<dbReference type="InterPro" id="IPR011006">
    <property type="entry name" value="CheY-like_superfamily"/>
</dbReference>
<evidence type="ECO:0000259" key="4">
    <source>
        <dbReference type="PROSITE" id="PS50043"/>
    </source>
</evidence>
<organism evidence="6 7">
    <name type="scientific">Donghicola tyrosinivorans</name>
    <dbReference type="NCBI Taxonomy" id="1652492"/>
    <lineage>
        <taxon>Bacteria</taxon>
        <taxon>Pseudomonadati</taxon>
        <taxon>Pseudomonadota</taxon>
        <taxon>Alphaproteobacteria</taxon>
        <taxon>Rhodobacterales</taxon>
        <taxon>Roseobacteraceae</taxon>
        <taxon>Donghicola</taxon>
    </lineage>
</organism>
<dbReference type="AlphaFoldDB" id="A0A2T0X0R9"/>
<dbReference type="GO" id="GO:0003677">
    <property type="term" value="F:DNA binding"/>
    <property type="evidence" value="ECO:0007669"/>
    <property type="project" value="UniProtKB-KW"/>
</dbReference>
<dbReference type="PRINTS" id="PR00038">
    <property type="entry name" value="HTHLUXR"/>
</dbReference>
<reference evidence="6 7" key="1">
    <citation type="submission" date="2018-03" db="EMBL/GenBank/DDBJ databases">
        <title>Genomic Encyclopedia of Archaeal and Bacterial Type Strains, Phase II (KMG-II): from individual species to whole genera.</title>
        <authorList>
            <person name="Goeker M."/>
        </authorList>
    </citation>
    <scope>NUCLEOTIDE SEQUENCE [LARGE SCALE GENOMIC DNA]</scope>
    <source>
        <strain evidence="6 7">DSM 100212</strain>
    </source>
</reference>
<dbReference type="SUPFAM" id="SSF52172">
    <property type="entry name" value="CheY-like"/>
    <property type="match status" value="1"/>
</dbReference>
<evidence type="ECO:0000259" key="5">
    <source>
        <dbReference type="PROSITE" id="PS50110"/>
    </source>
</evidence>
<dbReference type="OrthoDB" id="9814495at2"/>
<dbReference type="InterPro" id="IPR000792">
    <property type="entry name" value="Tscrpt_reg_LuxR_C"/>
</dbReference>
<dbReference type="PANTHER" id="PTHR45566">
    <property type="entry name" value="HTH-TYPE TRANSCRIPTIONAL REGULATOR YHJB-RELATED"/>
    <property type="match status" value="1"/>
</dbReference>
<dbReference type="SUPFAM" id="SSF46894">
    <property type="entry name" value="C-terminal effector domain of the bipartite response regulators"/>
    <property type="match status" value="1"/>
</dbReference>
<dbReference type="CDD" id="cd17535">
    <property type="entry name" value="REC_NarL-like"/>
    <property type="match status" value="1"/>
</dbReference>
<accession>A0A2T0X0R9</accession>
<name>A0A2T0X0R9_9RHOB</name>
<protein>
    <submittedName>
        <fullName evidence="6">DNA-binding NarL/FixJ family response regulator</fullName>
    </submittedName>
</protein>
<dbReference type="InterPro" id="IPR036388">
    <property type="entry name" value="WH-like_DNA-bd_sf"/>
</dbReference>
<keyword evidence="7" id="KW-1185">Reference proteome</keyword>
<evidence type="ECO:0000256" key="1">
    <source>
        <dbReference type="ARBA" id="ARBA00022553"/>
    </source>
</evidence>
<keyword evidence="2 6" id="KW-0238">DNA-binding</keyword>
<feature type="domain" description="HTH luxR-type" evidence="4">
    <location>
        <begin position="154"/>
        <end position="219"/>
    </location>
</feature>
<evidence type="ECO:0000256" key="3">
    <source>
        <dbReference type="PROSITE-ProRule" id="PRU00169"/>
    </source>
</evidence>
<dbReference type="RefSeq" id="WP_106263064.1">
    <property type="nucleotide sequence ID" value="NZ_PVTQ01000002.1"/>
</dbReference>
<dbReference type="Pfam" id="PF00072">
    <property type="entry name" value="Response_reg"/>
    <property type="match status" value="1"/>
</dbReference>
<dbReference type="InterPro" id="IPR001789">
    <property type="entry name" value="Sig_transdc_resp-reg_receiver"/>
</dbReference>
<dbReference type="InterPro" id="IPR058245">
    <property type="entry name" value="NreC/VraR/RcsB-like_REC"/>
</dbReference>
<dbReference type="Proteomes" id="UP000238392">
    <property type="component" value="Unassembled WGS sequence"/>
</dbReference>
<sequence length="237" mass="25922">MYHQPATVPAGQIESVLIVDDHPLYSDALEANLKIVFEDCEITKSKSLKDALKCLDDGVEPDLVMFDLKLPDVRGISGFQSLRDRKPDTPILVISSLTSIEVVHALMERGAAGFLPKDSCSEVLGRVVTSVIAGERYVPTAYRKEPRAAVQDAPKTKLDELTPQQQKIMRLICSGKANKQIAYELNLAEATVKAHITALLRRLGVQNRTQAAMLMEGSLAANSNEVTDPDALAFLTH</sequence>
<dbReference type="CDD" id="cd06170">
    <property type="entry name" value="LuxR_C_like"/>
    <property type="match status" value="1"/>
</dbReference>
<dbReference type="PROSITE" id="PS50110">
    <property type="entry name" value="RESPONSE_REGULATORY"/>
    <property type="match status" value="1"/>
</dbReference>
<keyword evidence="1 3" id="KW-0597">Phosphoprotein</keyword>
<feature type="domain" description="Response regulatory" evidence="5">
    <location>
        <begin position="15"/>
        <end position="132"/>
    </location>
</feature>
<dbReference type="GO" id="GO:0000160">
    <property type="term" value="P:phosphorelay signal transduction system"/>
    <property type="evidence" value="ECO:0007669"/>
    <property type="project" value="InterPro"/>
</dbReference>
<dbReference type="Pfam" id="PF00196">
    <property type="entry name" value="GerE"/>
    <property type="match status" value="1"/>
</dbReference>
<dbReference type="PROSITE" id="PS00622">
    <property type="entry name" value="HTH_LUXR_1"/>
    <property type="match status" value="1"/>
</dbReference>
<evidence type="ECO:0000313" key="6">
    <source>
        <dbReference type="EMBL" id="PRY92553.1"/>
    </source>
</evidence>
<dbReference type="Gene3D" id="1.10.10.10">
    <property type="entry name" value="Winged helix-like DNA-binding domain superfamily/Winged helix DNA-binding domain"/>
    <property type="match status" value="1"/>
</dbReference>
<dbReference type="Gene3D" id="3.40.50.2300">
    <property type="match status" value="1"/>
</dbReference>
<dbReference type="InterPro" id="IPR051015">
    <property type="entry name" value="EvgA-like"/>
</dbReference>
<evidence type="ECO:0000313" key="7">
    <source>
        <dbReference type="Proteomes" id="UP000238392"/>
    </source>
</evidence>
<dbReference type="EMBL" id="PVTQ01000002">
    <property type="protein sequence ID" value="PRY92553.1"/>
    <property type="molecule type" value="Genomic_DNA"/>
</dbReference>
<comment type="caution">
    <text evidence="6">The sequence shown here is derived from an EMBL/GenBank/DDBJ whole genome shotgun (WGS) entry which is preliminary data.</text>
</comment>
<dbReference type="GO" id="GO:0006355">
    <property type="term" value="P:regulation of DNA-templated transcription"/>
    <property type="evidence" value="ECO:0007669"/>
    <property type="project" value="InterPro"/>
</dbReference>
<gene>
    <name evidence="6" type="ORF">CLV74_102471</name>
</gene>
<dbReference type="PROSITE" id="PS50043">
    <property type="entry name" value="HTH_LUXR_2"/>
    <property type="match status" value="1"/>
</dbReference>
<dbReference type="PANTHER" id="PTHR45566:SF2">
    <property type="entry name" value="NARL SUBFAMILY"/>
    <property type="match status" value="1"/>
</dbReference>
<proteinExistence type="predicted"/>
<evidence type="ECO:0000256" key="2">
    <source>
        <dbReference type="ARBA" id="ARBA00023125"/>
    </source>
</evidence>
<dbReference type="SMART" id="SM00448">
    <property type="entry name" value="REC"/>
    <property type="match status" value="1"/>
</dbReference>
<dbReference type="InterPro" id="IPR016032">
    <property type="entry name" value="Sig_transdc_resp-reg_C-effctor"/>
</dbReference>
<feature type="modified residue" description="4-aspartylphosphate" evidence="3">
    <location>
        <position position="67"/>
    </location>
</feature>
<dbReference type="SMART" id="SM00421">
    <property type="entry name" value="HTH_LUXR"/>
    <property type="match status" value="1"/>
</dbReference>